<dbReference type="PRINTS" id="PR01780">
    <property type="entry name" value="LANTIREGPROT"/>
</dbReference>
<keyword evidence="6 10" id="KW-0418">Kinase</keyword>
<keyword evidence="8" id="KW-0472">Membrane</keyword>
<keyword evidence="8" id="KW-0812">Transmembrane</keyword>
<reference evidence="11" key="1">
    <citation type="submission" date="2020-09" db="EMBL/GenBank/DDBJ databases">
        <title>Complete genome sequencing of Faecalibacillus intestinalis strain 14EGH31.</title>
        <authorList>
            <person name="Sakamoto M."/>
            <person name="Murakami T."/>
            <person name="Mori H."/>
        </authorList>
    </citation>
    <scope>NUCLEOTIDE SEQUENCE [LARGE SCALE GENOMIC DNA]</scope>
    <source>
        <strain evidence="11">14EGH31</strain>
    </source>
</reference>
<evidence type="ECO:0000256" key="2">
    <source>
        <dbReference type="ARBA" id="ARBA00004370"/>
    </source>
</evidence>
<dbReference type="RefSeq" id="WP_117576097.1">
    <property type="nucleotide sequence ID" value="NZ_AP024085.1"/>
</dbReference>
<keyword evidence="5" id="KW-0808">Transferase</keyword>
<dbReference type="GO" id="GO:0016036">
    <property type="term" value="P:cellular response to phosphate starvation"/>
    <property type="evidence" value="ECO:0007669"/>
    <property type="project" value="TreeGrafter"/>
</dbReference>
<dbReference type="InterPro" id="IPR036097">
    <property type="entry name" value="HisK_dim/P_sf"/>
</dbReference>
<dbReference type="InterPro" id="IPR003661">
    <property type="entry name" value="HisK_dim/P_dom"/>
</dbReference>
<evidence type="ECO:0000256" key="7">
    <source>
        <dbReference type="ARBA" id="ARBA00023012"/>
    </source>
</evidence>
<dbReference type="InterPro" id="IPR005467">
    <property type="entry name" value="His_kinase_dom"/>
</dbReference>
<keyword evidence="4" id="KW-0597">Phosphoprotein</keyword>
<dbReference type="SUPFAM" id="SSF55874">
    <property type="entry name" value="ATPase domain of HSP90 chaperone/DNA topoisomerase II/histidine kinase"/>
    <property type="match status" value="1"/>
</dbReference>
<dbReference type="InterPro" id="IPR003594">
    <property type="entry name" value="HATPase_dom"/>
</dbReference>
<name>A0A7I8DVJ2_9FIRM</name>
<dbReference type="Pfam" id="PF00512">
    <property type="entry name" value="HisKA"/>
    <property type="match status" value="1"/>
</dbReference>
<dbReference type="Gene3D" id="1.10.287.130">
    <property type="match status" value="1"/>
</dbReference>
<dbReference type="GeneID" id="70578765"/>
<gene>
    <name evidence="10" type="ORF">Fi14EGH31_03390</name>
</gene>
<dbReference type="Gene3D" id="3.30.565.10">
    <property type="entry name" value="Histidine kinase-like ATPase, C-terminal domain"/>
    <property type="match status" value="1"/>
</dbReference>
<dbReference type="EC" id="2.7.13.3" evidence="3"/>
<dbReference type="SMART" id="SM00387">
    <property type="entry name" value="HATPase_c"/>
    <property type="match status" value="1"/>
</dbReference>
<evidence type="ECO:0000313" key="10">
    <source>
        <dbReference type="EMBL" id="BCL56627.1"/>
    </source>
</evidence>
<dbReference type="AlphaFoldDB" id="A0A7I8DVJ2"/>
<evidence type="ECO:0000256" key="5">
    <source>
        <dbReference type="ARBA" id="ARBA00022679"/>
    </source>
</evidence>
<dbReference type="InterPro" id="IPR036890">
    <property type="entry name" value="HATPase_C_sf"/>
</dbReference>
<accession>A0A7I8DVJ2</accession>
<dbReference type="Proteomes" id="UP000593842">
    <property type="component" value="Chromosome"/>
</dbReference>
<keyword evidence="8" id="KW-1133">Transmembrane helix</keyword>
<comment type="catalytic activity">
    <reaction evidence="1">
        <text>ATP + protein L-histidine = ADP + protein N-phospho-L-histidine.</text>
        <dbReference type="EC" id="2.7.13.3"/>
    </reaction>
</comment>
<protein>
    <recommendedName>
        <fullName evidence="3">histidine kinase</fullName>
        <ecNumber evidence="3">2.7.13.3</ecNumber>
    </recommendedName>
</protein>
<dbReference type="CDD" id="cd00082">
    <property type="entry name" value="HisKA"/>
    <property type="match status" value="1"/>
</dbReference>
<evidence type="ECO:0000256" key="8">
    <source>
        <dbReference type="SAM" id="Phobius"/>
    </source>
</evidence>
<dbReference type="InterPro" id="IPR050351">
    <property type="entry name" value="BphY/WalK/GraS-like"/>
</dbReference>
<feature type="transmembrane region" description="Helical" evidence="8">
    <location>
        <begin position="6"/>
        <end position="25"/>
    </location>
</feature>
<dbReference type="EMBL" id="AP024085">
    <property type="protein sequence ID" value="BCL56627.1"/>
    <property type="molecule type" value="Genomic_DNA"/>
</dbReference>
<dbReference type="PANTHER" id="PTHR45453:SF1">
    <property type="entry name" value="PHOSPHATE REGULON SENSOR PROTEIN PHOR"/>
    <property type="match status" value="1"/>
</dbReference>
<evidence type="ECO:0000259" key="9">
    <source>
        <dbReference type="PROSITE" id="PS50109"/>
    </source>
</evidence>
<dbReference type="KEGG" id="fit:Fi14EGH31_03390"/>
<feature type="domain" description="Histidine kinase" evidence="9">
    <location>
        <begin position="91"/>
        <end position="302"/>
    </location>
</feature>
<organism evidence="10 11">
    <name type="scientific">Faecalibacillus intestinalis</name>
    <dbReference type="NCBI Taxonomy" id="1982626"/>
    <lineage>
        <taxon>Bacteria</taxon>
        <taxon>Bacillati</taxon>
        <taxon>Bacillota</taxon>
        <taxon>Erysipelotrichia</taxon>
        <taxon>Erysipelotrichales</taxon>
        <taxon>Coprobacillaceae</taxon>
        <taxon>Faecalibacillus</taxon>
    </lineage>
</organism>
<evidence type="ECO:0000313" key="11">
    <source>
        <dbReference type="Proteomes" id="UP000593842"/>
    </source>
</evidence>
<dbReference type="PROSITE" id="PS50109">
    <property type="entry name" value="HIS_KIN"/>
    <property type="match status" value="1"/>
</dbReference>
<dbReference type="GO" id="GO:0000155">
    <property type="term" value="F:phosphorelay sensor kinase activity"/>
    <property type="evidence" value="ECO:0007669"/>
    <property type="project" value="InterPro"/>
</dbReference>
<evidence type="ECO:0000256" key="3">
    <source>
        <dbReference type="ARBA" id="ARBA00012438"/>
    </source>
</evidence>
<dbReference type="SUPFAM" id="SSF47384">
    <property type="entry name" value="Homodimeric domain of signal transducing histidine kinase"/>
    <property type="match status" value="1"/>
</dbReference>
<dbReference type="InterPro" id="IPR008358">
    <property type="entry name" value="Sig_transdc_His_kin/Pase_MprB"/>
</dbReference>
<dbReference type="GO" id="GO:0004721">
    <property type="term" value="F:phosphoprotein phosphatase activity"/>
    <property type="evidence" value="ECO:0007669"/>
    <property type="project" value="TreeGrafter"/>
</dbReference>
<proteinExistence type="predicted"/>
<sequence length="304" mass="35471">MLILYIVIIILVILLLLTSMHLILLKKEIKNIDRQFVKIMNESTNARINKGYVNHDAEALIKTLNQCIDQTNRLARKSKESNDVLKSTILNMSHDIRTPLTSIQGYLQLIKMDEIDALKRKEYIEIMESRLDSLKSMMENFFELAKVESNSFPINLKILNAHEIFVEIIGMYYDLFQEKKIFLDLKLMNHMIVIADESALKRIFNNLVSNIVKYGKSKAQIKSYSKDNYIIFTFKNDTNDINDENVNKLFDKFYTVSNSRTEKSSGLGLAITKELVYKINGQISIDYKNEEITFILKLKQYMEH</sequence>
<dbReference type="GO" id="GO:0005886">
    <property type="term" value="C:plasma membrane"/>
    <property type="evidence" value="ECO:0007669"/>
    <property type="project" value="TreeGrafter"/>
</dbReference>
<dbReference type="SMART" id="SM00388">
    <property type="entry name" value="HisKA"/>
    <property type="match status" value="1"/>
</dbReference>
<evidence type="ECO:0000256" key="6">
    <source>
        <dbReference type="ARBA" id="ARBA00022777"/>
    </source>
</evidence>
<keyword evidence="7" id="KW-0902">Two-component regulatory system</keyword>
<comment type="subcellular location">
    <subcellularLocation>
        <location evidence="2">Membrane</location>
    </subcellularLocation>
</comment>
<dbReference type="PANTHER" id="PTHR45453">
    <property type="entry name" value="PHOSPHATE REGULON SENSOR PROTEIN PHOR"/>
    <property type="match status" value="1"/>
</dbReference>
<evidence type="ECO:0000256" key="4">
    <source>
        <dbReference type="ARBA" id="ARBA00022553"/>
    </source>
</evidence>
<evidence type="ECO:0000256" key="1">
    <source>
        <dbReference type="ARBA" id="ARBA00000085"/>
    </source>
</evidence>
<dbReference type="Pfam" id="PF02518">
    <property type="entry name" value="HATPase_c"/>
    <property type="match status" value="1"/>
</dbReference>